<reference evidence="3 4" key="1">
    <citation type="submission" date="2019-04" db="EMBL/GenBank/DDBJ databases">
        <title>Corynebacterium endometrii sp. nov., isolated from the uterus of a cow with endometritis.</title>
        <authorList>
            <person name="Ballas P."/>
            <person name="Ruckert C."/>
            <person name="Wagener K."/>
            <person name="Drillich M."/>
            <person name="Kaempfer P."/>
            <person name="Busse H.-J."/>
            <person name="Ehling-Schulz M."/>
        </authorList>
    </citation>
    <scope>NUCLEOTIDE SEQUENCE [LARGE SCALE GENOMIC DNA]</scope>
    <source>
        <strain evidence="3 4">LMM-1653</strain>
    </source>
</reference>
<sequence length="135" mass="14429">MAIALNTPYKVDSRSAVIPGVRSRSAQPAAVWDAHRNEFCGEPSAFRSSHVRTLSVENRTFNSLNGARETPSVPERTEDSYEKSRANRANYLVGAVFGCALFVGTVFTGLSGISPETDVPGGVSSPETVQAVIAR</sequence>
<evidence type="ECO:0000313" key="4">
    <source>
        <dbReference type="Proteomes" id="UP000296352"/>
    </source>
</evidence>
<name>A0A4P7QFU4_9CORY</name>
<keyword evidence="4" id="KW-1185">Reference proteome</keyword>
<feature type="transmembrane region" description="Helical" evidence="2">
    <location>
        <begin position="91"/>
        <end position="113"/>
    </location>
</feature>
<dbReference type="EMBL" id="CP039247">
    <property type="protein sequence ID" value="QCB28602.1"/>
    <property type="molecule type" value="Genomic_DNA"/>
</dbReference>
<dbReference type="Proteomes" id="UP000296352">
    <property type="component" value="Chromosome"/>
</dbReference>
<keyword evidence="2" id="KW-0472">Membrane</keyword>
<feature type="region of interest" description="Disordered" evidence="1">
    <location>
        <begin position="63"/>
        <end position="83"/>
    </location>
</feature>
<dbReference type="AlphaFoldDB" id="A0A4P7QFU4"/>
<evidence type="ECO:0000313" key="3">
    <source>
        <dbReference type="EMBL" id="QCB28602.1"/>
    </source>
</evidence>
<evidence type="ECO:0000256" key="2">
    <source>
        <dbReference type="SAM" id="Phobius"/>
    </source>
</evidence>
<keyword evidence="2" id="KW-1133">Transmembrane helix</keyword>
<proteinExistence type="predicted"/>
<protein>
    <recommendedName>
        <fullName evidence="5">Cell wall hydrolase interfering with FtsZ ring assembly</fullName>
    </recommendedName>
</protein>
<evidence type="ECO:0000256" key="1">
    <source>
        <dbReference type="SAM" id="MobiDB-lite"/>
    </source>
</evidence>
<gene>
    <name evidence="3" type="ORF">CENDO_06640</name>
</gene>
<evidence type="ECO:0008006" key="5">
    <source>
        <dbReference type="Google" id="ProtNLM"/>
    </source>
</evidence>
<dbReference type="OrthoDB" id="4427027at2"/>
<organism evidence="3 4">
    <name type="scientific">Corynebacterium endometrii</name>
    <dbReference type="NCBI Taxonomy" id="2488819"/>
    <lineage>
        <taxon>Bacteria</taxon>
        <taxon>Bacillati</taxon>
        <taxon>Actinomycetota</taxon>
        <taxon>Actinomycetes</taxon>
        <taxon>Mycobacteriales</taxon>
        <taxon>Corynebacteriaceae</taxon>
        <taxon>Corynebacterium</taxon>
    </lineage>
</organism>
<keyword evidence="2" id="KW-0812">Transmembrane</keyword>
<dbReference type="RefSeq" id="WP_136141318.1">
    <property type="nucleotide sequence ID" value="NZ_CP039247.1"/>
</dbReference>
<dbReference type="KEGG" id="cee:CENDO_06640"/>
<accession>A0A4P7QFU4</accession>